<evidence type="ECO:0000313" key="8">
    <source>
        <dbReference type="EMBL" id="KAF4384107.1"/>
    </source>
</evidence>
<evidence type="ECO:0008006" key="10">
    <source>
        <dbReference type="Google" id="ProtNLM"/>
    </source>
</evidence>
<keyword evidence="5 7" id="KW-1133">Transmembrane helix</keyword>
<evidence type="ECO:0000256" key="4">
    <source>
        <dbReference type="ARBA" id="ARBA00022692"/>
    </source>
</evidence>
<feature type="transmembrane region" description="Helical" evidence="7">
    <location>
        <begin position="484"/>
        <end position="503"/>
    </location>
</feature>
<evidence type="ECO:0000256" key="3">
    <source>
        <dbReference type="ARBA" id="ARBA00022448"/>
    </source>
</evidence>
<dbReference type="PANTHER" id="PTHR14233">
    <property type="entry name" value="DUF914-RELATED"/>
    <property type="match status" value="1"/>
</dbReference>
<feature type="transmembrane region" description="Helical" evidence="7">
    <location>
        <begin position="554"/>
        <end position="578"/>
    </location>
</feature>
<evidence type="ECO:0000313" key="9">
    <source>
        <dbReference type="Proteomes" id="UP000583929"/>
    </source>
</evidence>
<dbReference type="InterPro" id="IPR052221">
    <property type="entry name" value="SLC35F_Transporter"/>
</dbReference>
<keyword evidence="4 7" id="KW-0812">Transmembrane</keyword>
<feature type="transmembrane region" description="Helical" evidence="7">
    <location>
        <begin position="187"/>
        <end position="206"/>
    </location>
</feature>
<accession>A0A7J6GMK2</accession>
<proteinExistence type="inferred from homology"/>
<feature type="transmembrane region" description="Helical" evidence="7">
    <location>
        <begin position="218"/>
        <end position="239"/>
    </location>
</feature>
<dbReference type="EMBL" id="JAATIQ010000094">
    <property type="protein sequence ID" value="KAF4384107.1"/>
    <property type="molecule type" value="Genomic_DNA"/>
</dbReference>
<organism evidence="8 9">
    <name type="scientific">Cannabis sativa</name>
    <name type="common">Hemp</name>
    <name type="synonym">Marijuana</name>
    <dbReference type="NCBI Taxonomy" id="3483"/>
    <lineage>
        <taxon>Eukaryota</taxon>
        <taxon>Viridiplantae</taxon>
        <taxon>Streptophyta</taxon>
        <taxon>Embryophyta</taxon>
        <taxon>Tracheophyta</taxon>
        <taxon>Spermatophyta</taxon>
        <taxon>Magnoliopsida</taxon>
        <taxon>eudicotyledons</taxon>
        <taxon>Gunneridae</taxon>
        <taxon>Pentapetalae</taxon>
        <taxon>rosids</taxon>
        <taxon>fabids</taxon>
        <taxon>Rosales</taxon>
        <taxon>Cannabaceae</taxon>
        <taxon>Cannabis</taxon>
    </lineage>
</organism>
<evidence type="ECO:0000256" key="7">
    <source>
        <dbReference type="SAM" id="Phobius"/>
    </source>
</evidence>
<protein>
    <recommendedName>
        <fullName evidence="10">Solute carrier family 35 member F2</fullName>
    </recommendedName>
</protein>
<feature type="transmembrane region" description="Helical" evidence="7">
    <location>
        <begin position="157"/>
        <end position="175"/>
    </location>
</feature>
<dbReference type="GO" id="GO:0022857">
    <property type="term" value="F:transmembrane transporter activity"/>
    <property type="evidence" value="ECO:0007669"/>
    <property type="project" value="InterPro"/>
</dbReference>
<evidence type="ECO:0000256" key="2">
    <source>
        <dbReference type="ARBA" id="ARBA00007863"/>
    </source>
</evidence>
<feature type="transmembrane region" description="Helical" evidence="7">
    <location>
        <begin position="259"/>
        <end position="278"/>
    </location>
</feature>
<dbReference type="PANTHER" id="PTHR14233:SF18">
    <property type="entry name" value="OS05G0444300 PROTEIN"/>
    <property type="match status" value="1"/>
</dbReference>
<feature type="transmembrane region" description="Helical" evidence="7">
    <location>
        <begin position="399"/>
        <end position="418"/>
    </location>
</feature>
<keyword evidence="3" id="KW-0813">Transport</keyword>
<dbReference type="InterPro" id="IPR037185">
    <property type="entry name" value="EmrE-like"/>
</dbReference>
<name>A0A7J6GMK2_CANSA</name>
<feature type="transmembrane region" description="Helical" evidence="7">
    <location>
        <begin position="515"/>
        <end position="534"/>
    </location>
</feature>
<feature type="transmembrane region" description="Helical" evidence="7">
    <location>
        <begin position="100"/>
        <end position="119"/>
    </location>
</feature>
<evidence type="ECO:0000256" key="5">
    <source>
        <dbReference type="ARBA" id="ARBA00022989"/>
    </source>
</evidence>
<evidence type="ECO:0000256" key="6">
    <source>
        <dbReference type="ARBA" id="ARBA00023136"/>
    </source>
</evidence>
<dbReference type="InterPro" id="IPR009262">
    <property type="entry name" value="SLC35_F1/F2/F6"/>
</dbReference>
<feature type="transmembrane region" description="Helical" evidence="7">
    <location>
        <begin position="459"/>
        <end position="478"/>
    </location>
</feature>
<feature type="transmembrane region" description="Helical" evidence="7">
    <location>
        <begin position="285"/>
        <end position="304"/>
    </location>
</feature>
<dbReference type="Proteomes" id="UP000583929">
    <property type="component" value="Unassembled WGS sequence"/>
</dbReference>
<feature type="transmembrane region" description="Helical" evidence="7">
    <location>
        <begin position="430"/>
        <end position="447"/>
    </location>
</feature>
<reference evidence="8 9" key="1">
    <citation type="journal article" date="2020" name="bioRxiv">
        <title>Sequence and annotation of 42 cannabis genomes reveals extensive copy number variation in cannabinoid synthesis and pathogen resistance genes.</title>
        <authorList>
            <person name="Mckernan K.J."/>
            <person name="Helbert Y."/>
            <person name="Kane L.T."/>
            <person name="Ebling H."/>
            <person name="Zhang L."/>
            <person name="Liu B."/>
            <person name="Eaton Z."/>
            <person name="Mclaughlin S."/>
            <person name="Kingan S."/>
            <person name="Baybayan P."/>
            <person name="Concepcion G."/>
            <person name="Jordan M."/>
            <person name="Riva A."/>
            <person name="Barbazuk W."/>
            <person name="Harkins T."/>
        </authorList>
    </citation>
    <scope>NUCLEOTIDE SEQUENCE [LARGE SCALE GENOMIC DNA]</scope>
    <source>
        <strain evidence="9">cv. Jamaican Lion 4</strain>
        <tissue evidence="8">Leaf</tissue>
    </source>
</reference>
<feature type="transmembrane region" description="Helical" evidence="7">
    <location>
        <begin position="131"/>
        <end position="150"/>
    </location>
</feature>
<comment type="subcellular location">
    <subcellularLocation>
        <location evidence="1">Membrane</location>
        <topology evidence="1">Multi-pass membrane protein</topology>
    </subcellularLocation>
</comment>
<dbReference type="AlphaFoldDB" id="A0A7J6GMK2"/>
<feature type="transmembrane region" description="Helical" evidence="7">
    <location>
        <begin position="590"/>
        <end position="609"/>
    </location>
</feature>
<evidence type="ECO:0000256" key="1">
    <source>
        <dbReference type="ARBA" id="ARBA00004141"/>
    </source>
</evidence>
<gene>
    <name evidence="8" type="ORF">G4B88_031003</name>
</gene>
<feature type="transmembrane region" description="Helical" evidence="7">
    <location>
        <begin position="77"/>
        <end position="93"/>
    </location>
</feature>
<comment type="similarity">
    <text evidence="2">Belongs to the SLC35F solute transporter family.</text>
</comment>
<feature type="transmembrane region" description="Helical" evidence="7">
    <location>
        <begin position="41"/>
        <end position="65"/>
    </location>
</feature>
<comment type="caution">
    <text evidence="8">The sequence shown here is derived from an EMBL/GenBank/DDBJ whole genome shotgun (WGS) entry which is preliminary data.</text>
</comment>
<dbReference type="Pfam" id="PF06027">
    <property type="entry name" value="SLC35F"/>
    <property type="match status" value="3"/>
</dbReference>
<sequence>MITNSLWSMAKEKRDLSRFHQPVIRDLERSWWCNHETRKTLYLLFLGQVVSFTLALMSFTSSLIASLGVDAPLTQSIFIYLSLGLFYGSILLYRRQRLRVSWYWYLLLGLVDVHGNYLVNKAYQFSSITSVQLLDCGTIAWAIVLTWIFLGTRYSLWQIFGAAICVAGLALVIFSDSGAGDGGGSRPLLGDALVIVGTLFFAMSNVGEEFCVKKKDRVEVVSMIGVFGFLVTICEIPFIELKSLESINLSTDILSGATMFNLSVLTADMWAVIFRIFFYHQQVDWLYFLSFAVVVIGLIIYSLTERDPHPLPSLENGNADVQYQILVDENIVTENEASVREGDIYKSLGMNWSVFNSSWWSNHETKNTLYLLFLGQVVSCTLALMSFTSSFIASLGVDVPLTLSIFVYLSLGLVYGSILLYRRQGLQVSWYWYLLLGFADAQGTYFINKAYQLTSNTNVQLLDCGTIAWAIVLTWIFLGTRYSLWQLFGAAICVAGLVCVLFSDSGVGGGGGSKPLLGDTLVIVGTLFFAISNVGEEFCVKKKDCVEVVGMMGVYGFLLSGSTMFNLSILTADMWAVLFRIFFYHQQVDWLYYLSFAIVVIGLIIYSVTERDSHPLPSLENGNADLEYQVLVDENVATGNEALAA</sequence>
<dbReference type="SUPFAM" id="SSF103481">
    <property type="entry name" value="Multidrug resistance efflux transporter EmrE"/>
    <property type="match status" value="2"/>
</dbReference>
<dbReference type="GO" id="GO:0016020">
    <property type="term" value="C:membrane"/>
    <property type="evidence" value="ECO:0007669"/>
    <property type="project" value="UniProtKB-SubCell"/>
</dbReference>
<keyword evidence="9" id="KW-1185">Reference proteome</keyword>
<keyword evidence="6 7" id="KW-0472">Membrane</keyword>